<evidence type="ECO:0000313" key="1">
    <source>
        <dbReference type="EMBL" id="UOO89100.1"/>
    </source>
</evidence>
<accession>A0ABY4E2S5</accession>
<dbReference type="RefSeq" id="WP_058356806.1">
    <property type="nucleotide sequence ID" value="NZ_CABKVG010000010.1"/>
</dbReference>
<evidence type="ECO:0000313" key="2">
    <source>
        <dbReference type="Proteomes" id="UP000832011"/>
    </source>
</evidence>
<dbReference type="EMBL" id="CP091511">
    <property type="protein sequence ID" value="UOO89100.1"/>
    <property type="molecule type" value="Genomic_DNA"/>
</dbReference>
<keyword evidence="2" id="KW-1185">Reference proteome</keyword>
<organism evidence="1 2">
    <name type="scientific">Vitreoscilla massiliensis</name>
    <dbReference type="NCBI Taxonomy" id="1689272"/>
    <lineage>
        <taxon>Bacteria</taxon>
        <taxon>Pseudomonadati</taxon>
        <taxon>Pseudomonadota</taxon>
        <taxon>Betaproteobacteria</taxon>
        <taxon>Neisseriales</taxon>
        <taxon>Neisseriaceae</taxon>
        <taxon>Vitreoscilla</taxon>
    </lineage>
</organism>
<dbReference type="Proteomes" id="UP000832011">
    <property type="component" value="Chromosome"/>
</dbReference>
<reference evidence="1 2" key="1">
    <citation type="journal article" date="2022" name="Res Sq">
        <title>Evolution of multicellular longitudinally dividing oral cavity symbionts (Neisseriaceae).</title>
        <authorList>
            <person name="Nyongesa S."/>
            <person name="Weber P."/>
            <person name="Bernet E."/>
            <person name="Pullido F."/>
            <person name="Nieckarz M."/>
            <person name="Delaby M."/>
            <person name="Nieves C."/>
            <person name="Viehboeck T."/>
            <person name="Krause N."/>
            <person name="Rivera-Millot A."/>
            <person name="Nakamura A."/>
            <person name="Vischer N."/>
            <person name="VanNieuwenhze M."/>
            <person name="Brun Y."/>
            <person name="Cava F."/>
            <person name="Bulgheresi S."/>
            <person name="Veyrier F."/>
        </authorList>
    </citation>
    <scope>NUCLEOTIDE SEQUENCE [LARGE SCALE GENOMIC DNA]</scope>
    <source>
        <strain evidence="1 2">SN4</strain>
    </source>
</reference>
<name>A0ABY4E2S5_9NEIS</name>
<proteinExistence type="predicted"/>
<sequence>MATFKIEAHKNSDGKWVTSLVCDGVTSSEISEVTGCLIKKTIGDLKLTDIVESVQAQRMCIRSFELGMLTTSVK</sequence>
<evidence type="ECO:0008006" key="3">
    <source>
        <dbReference type="Google" id="ProtNLM"/>
    </source>
</evidence>
<protein>
    <recommendedName>
        <fullName evidence="3">DUF1902 domain-containing protein</fullName>
    </recommendedName>
</protein>
<gene>
    <name evidence="1" type="ORF">LVJ82_16910</name>
</gene>